<keyword evidence="3" id="KW-0812">Transmembrane</keyword>
<keyword evidence="5" id="KW-1185">Reference proteome</keyword>
<dbReference type="PANTHER" id="PTHR45622:SF70">
    <property type="entry name" value="SECRETION-REGULATING GUANINE NUCLEOTIDE EXCHANGE FACTOR"/>
    <property type="match status" value="1"/>
</dbReference>
<evidence type="ECO:0000256" key="2">
    <source>
        <dbReference type="SAM" id="Coils"/>
    </source>
</evidence>
<keyword evidence="1" id="KW-0677">Repeat</keyword>
<dbReference type="PROSITE" id="PS50012">
    <property type="entry name" value="RCC1_3"/>
    <property type="match status" value="2"/>
</dbReference>
<dbReference type="Gene3D" id="2.130.10.30">
    <property type="entry name" value="Regulator of chromosome condensation 1/beta-lactamase-inhibitor protein II"/>
    <property type="match status" value="2"/>
</dbReference>
<dbReference type="Proteomes" id="UP000242141">
    <property type="component" value="Unassembled WGS sequence"/>
</dbReference>
<protein>
    <submittedName>
        <fullName evidence="4">| / Regulator of chromosome condensation (RCC1) repeat protein / 207880:209634 Forward</fullName>
    </submittedName>
</protein>
<evidence type="ECO:0000313" key="4">
    <source>
        <dbReference type="EMBL" id="CRX37329.1"/>
    </source>
</evidence>
<dbReference type="SUPFAM" id="SSF50985">
    <property type="entry name" value="RCC1/BLIP-II"/>
    <property type="match status" value="1"/>
</dbReference>
<organism evidence="4 5">
    <name type="scientific">Candidatus Hepatoplasma crinochetorum</name>
    <dbReference type="NCBI Taxonomy" id="295596"/>
    <lineage>
        <taxon>Bacteria</taxon>
        <taxon>Bacillati</taxon>
        <taxon>Mycoplasmatota</taxon>
        <taxon>Mollicutes</taxon>
        <taxon>Candidatus Hepatoplasmataceae</taxon>
        <taxon>Candidatus Hepatoplasma</taxon>
    </lineage>
</organism>
<sequence length="580" mass="66117">MKKNKVYSLFLSSVFLLSVPIISTFFMGEKKDNLKEVSDNNLIDQHIEKGYQFDEGEAAAVTTDQEGYDHLYMWGDNSYKQLGSMYGNPYFEDSTNKNLATKNYFYAPQELAITKDHKGKITDVKSTKFNTIVSFVDQDGNFSLYIYGSNRNGLLTEDQLFINLADPIYYNIPSNLRISDAALTDDNIYILLDEKGGNKQYLYSWGLNNYGQLGLGFSDNYIHKTPHVSRYVNGLSTDYYDIESIYAQNDALYLVVDNNEYQTVYTIGSNSCSQLGNGVSEESSEYTLIPTEITFFNHIKADQIFIDGNNNNGVYAQYQKDNDTYIVSWGNNIKKQLVNIDQNIINQPTAVFGNEIGQAGDPIYNKDQKNLLFSEFGYEQSFLIYQTNDQYQLYGWGINNHYSLGLNNNTQYTDQTLIKSVLINDYQDYEIKSISTGSHSTDLLIEDNNNNQILYTWGYNQTGQLGNGEVASLRSEVNTSAYIPLQTYFESGENNNYYQLPLAIFIVIMVILILVLISLYISVKRYRKIAAPLLNEKEQKIDIKQEIINELSNELESSQELVDELSNSELTAKNTDLNSD</sequence>
<dbReference type="InterPro" id="IPR009091">
    <property type="entry name" value="RCC1/BLIP-II"/>
</dbReference>
<dbReference type="Pfam" id="PF00415">
    <property type="entry name" value="RCC1"/>
    <property type="match status" value="1"/>
</dbReference>
<evidence type="ECO:0000256" key="3">
    <source>
        <dbReference type="SAM" id="Phobius"/>
    </source>
</evidence>
<evidence type="ECO:0000313" key="5">
    <source>
        <dbReference type="Proteomes" id="UP000242141"/>
    </source>
</evidence>
<keyword evidence="3" id="KW-1133">Transmembrane helix</keyword>
<keyword evidence="3" id="KW-0472">Membrane</keyword>
<dbReference type="EMBL" id="CWGI01000001">
    <property type="protein sequence ID" value="CRX37329.1"/>
    <property type="molecule type" value="Genomic_DNA"/>
</dbReference>
<proteinExistence type="predicted"/>
<dbReference type="InterPro" id="IPR000408">
    <property type="entry name" value="Reg_chr_condens"/>
</dbReference>
<name>A0A0G7ZNP7_9MOLU</name>
<feature type="transmembrane region" description="Helical" evidence="3">
    <location>
        <begin position="7"/>
        <end position="28"/>
    </location>
</feature>
<dbReference type="PANTHER" id="PTHR45622">
    <property type="entry name" value="UBIQUITIN-PROTEIN LIGASE E3A-RELATED"/>
    <property type="match status" value="1"/>
</dbReference>
<gene>
    <name evidence="4" type="ORF">HEPPS_05600</name>
</gene>
<evidence type="ECO:0000256" key="1">
    <source>
        <dbReference type="ARBA" id="ARBA00022737"/>
    </source>
</evidence>
<dbReference type="GO" id="GO:0005737">
    <property type="term" value="C:cytoplasm"/>
    <property type="evidence" value="ECO:0007669"/>
    <property type="project" value="TreeGrafter"/>
</dbReference>
<dbReference type="InterPro" id="IPR051709">
    <property type="entry name" value="Ub-ligase/GTPase-reg"/>
</dbReference>
<feature type="coiled-coil region" evidence="2">
    <location>
        <begin position="534"/>
        <end position="568"/>
    </location>
</feature>
<reference evidence="5" key="1">
    <citation type="submission" date="2015-05" db="EMBL/GenBank/DDBJ databases">
        <authorList>
            <person name="Collingro A."/>
        </authorList>
    </citation>
    <scope>NUCLEOTIDE SEQUENCE [LARGE SCALE GENOMIC DNA]</scope>
    <source>
        <strain evidence="5">Ps</strain>
    </source>
</reference>
<keyword evidence="2" id="KW-0175">Coiled coil</keyword>
<feature type="transmembrane region" description="Helical" evidence="3">
    <location>
        <begin position="500"/>
        <end position="521"/>
    </location>
</feature>
<dbReference type="AlphaFoldDB" id="A0A0G7ZNP7"/>
<accession>A0A0G7ZNP7</accession>